<feature type="compositionally biased region" description="Basic and acidic residues" evidence="4">
    <location>
        <begin position="456"/>
        <end position="474"/>
    </location>
</feature>
<evidence type="ECO:0000256" key="3">
    <source>
        <dbReference type="PROSITE-ProRule" id="PRU00023"/>
    </source>
</evidence>
<dbReference type="SUPFAM" id="SSF48403">
    <property type="entry name" value="Ankyrin repeat"/>
    <property type="match status" value="1"/>
</dbReference>
<dbReference type="PROSITE" id="PS50020">
    <property type="entry name" value="WW_DOMAIN_2"/>
    <property type="match status" value="1"/>
</dbReference>
<proteinExistence type="predicted"/>
<evidence type="ECO:0000259" key="5">
    <source>
        <dbReference type="PROSITE" id="PS50020"/>
    </source>
</evidence>
<comment type="caution">
    <text evidence="6">The sequence shown here is derived from an EMBL/GenBank/DDBJ whole genome shotgun (WGS) entry which is preliminary data.</text>
</comment>
<keyword evidence="1" id="KW-0677">Repeat</keyword>
<evidence type="ECO:0000256" key="4">
    <source>
        <dbReference type="SAM" id="MobiDB-lite"/>
    </source>
</evidence>
<feature type="compositionally biased region" description="Low complexity" evidence="4">
    <location>
        <begin position="475"/>
        <end position="486"/>
    </location>
</feature>
<dbReference type="PANTHER" id="PTHR24198">
    <property type="entry name" value="ANKYRIN REPEAT AND PROTEIN KINASE DOMAIN-CONTAINING PROTEIN"/>
    <property type="match status" value="1"/>
</dbReference>
<sequence length="715" mass="80670">MGSGASASASASASNPRSNAKLNLDDAIEIGSDLVSSHNYTQLRRFLGQEGKGLSQADKTRIASKLLELSSESGHLDCMELLISHLRIKDNDEINNTSRSKTKSKSKSKSQLPKYVNVEGYPLHVAASNFQVDAIEILLISNLCSAADLDSFGQNALHRCCSASPSVQEEVSAQELTVSILLHSMKGQSKDSVNSQDLNGNTPLHLACKVGNISLSSFLLGLGAKLSLRNNKFKSPIDMAAINNHIELSTSLKSGRIGFLGQKKAKKKRGEKERIDVEKAMAIWECFFVNSMKRNAGGVGGRVASVDDFDVRERSAGEGTLSWTPRRDDYNHEYGSNNNVDRRKYRLEIARKREEERGEKDYLLALKKEKAKAKLRREGNDSGAMERGLGKRKDYVKVYESSVRFDDVDEDQDDPKPNKKNRNKNNDKNNEEKEDVQFETRQAMASRFSKGSPNKSPDKKEEEKEEAREAKPETNETNSELNSEAEVTGEDIFWTRIHDAEYDRAYYFNNETEQSEWSRPEEGRVSDYIVMFDDIENRDFYFYDETGESLWTIKADSKADGERVIAGSQDERVGKIFSSSNNNSEVESEAEKEYEYESSEAAEEYGGIQRAEHLTYENPTLNPDSWLGWMVTYDENVKKEVYFNTHTLETASASPSTPLLLCFDEASGLYYITFETGDSRWSLGEWKGVAEGDVFYYWNWRTGETKWELSVDDVD</sequence>
<accession>A0A9W7BVK2</accession>
<dbReference type="InterPro" id="IPR001202">
    <property type="entry name" value="WW_dom"/>
</dbReference>
<dbReference type="Gene3D" id="1.25.40.20">
    <property type="entry name" value="Ankyrin repeat-containing domain"/>
    <property type="match status" value="1"/>
</dbReference>
<dbReference type="Pfam" id="PF12796">
    <property type="entry name" value="Ank_2"/>
    <property type="match status" value="1"/>
</dbReference>
<dbReference type="AlphaFoldDB" id="A0A9W7BVK2"/>
<evidence type="ECO:0000313" key="7">
    <source>
        <dbReference type="Proteomes" id="UP001165085"/>
    </source>
</evidence>
<protein>
    <recommendedName>
        <fullName evidence="5">WW domain-containing protein</fullName>
    </recommendedName>
</protein>
<evidence type="ECO:0000256" key="2">
    <source>
        <dbReference type="ARBA" id="ARBA00023043"/>
    </source>
</evidence>
<keyword evidence="7" id="KW-1185">Reference proteome</keyword>
<feature type="region of interest" description="Disordered" evidence="4">
    <location>
        <begin position="406"/>
        <end position="486"/>
    </location>
</feature>
<feature type="compositionally biased region" description="Basic and acidic residues" evidence="4">
    <location>
        <begin position="424"/>
        <end position="438"/>
    </location>
</feature>
<dbReference type="OrthoDB" id="199542at2759"/>
<dbReference type="SMART" id="SM00248">
    <property type="entry name" value="ANK"/>
    <property type="match status" value="4"/>
</dbReference>
<dbReference type="Gene3D" id="2.20.70.10">
    <property type="match status" value="1"/>
</dbReference>
<dbReference type="EMBL" id="BRXY01000483">
    <property type="protein sequence ID" value="GMH97191.1"/>
    <property type="molecule type" value="Genomic_DNA"/>
</dbReference>
<gene>
    <name evidence="6" type="ORF">TrST_g8891</name>
</gene>
<dbReference type="PANTHER" id="PTHR24198:SF165">
    <property type="entry name" value="ANKYRIN REPEAT-CONTAINING PROTEIN-RELATED"/>
    <property type="match status" value="1"/>
</dbReference>
<dbReference type="CDD" id="cd00201">
    <property type="entry name" value="WW"/>
    <property type="match status" value="1"/>
</dbReference>
<evidence type="ECO:0000256" key="1">
    <source>
        <dbReference type="ARBA" id="ARBA00022737"/>
    </source>
</evidence>
<reference evidence="7" key="1">
    <citation type="journal article" date="2023" name="Commun. Biol.">
        <title>Genome analysis of Parmales, the sister group of diatoms, reveals the evolutionary specialization of diatoms from phago-mixotrophs to photoautotrophs.</title>
        <authorList>
            <person name="Ban H."/>
            <person name="Sato S."/>
            <person name="Yoshikawa S."/>
            <person name="Yamada K."/>
            <person name="Nakamura Y."/>
            <person name="Ichinomiya M."/>
            <person name="Sato N."/>
            <person name="Blanc-Mathieu R."/>
            <person name="Endo H."/>
            <person name="Kuwata A."/>
            <person name="Ogata H."/>
        </authorList>
    </citation>
    <scope>NUCLEOTIDE SEQUENCE [LARGE SCALE GENOMIC DNA]</scope>
    <source>
        <strain evidence="7">NIES 3701</strain>
    </source>
</reference>
<keyword evidence="2 3" id="KW-0040">ANK repeat</keyword>
<dbReference type="SUPFAM" id="SSF50998">
    <property type="entry name" value="Quinoprotein alcohol dehydrogenase-like"/>
    <property type="match status" value="1"/>
</dbReference>
<feature type="repeat" description="ANK" evidence="3">
    <location>
        <begin position="199"/>
        <end position="231"/>
    </location>
</feature>
<name>A0A9W7BVK2_9STRA</name>
<feature type="domain" description="WW" evidence="5">
    <location>
        <begin position="494"/>
        <end position="522"/>
    </location>
</feature>
<organism evidence="6 7">
    <name type="scientific">Triparma strigata</name>
    <dbReference type="NCBI Taxonomy" id="1606541"/>
    <lineage>
        <taxon>Eukaryota</taxon>
        <taxon>Sar</taxon>
        <taxon>Stramenopiles</taxon>
        <taxon>Ochrophyta</taxon>
        <taxon>Bolidophyceae</taxon>
        <taxon>Parmales</taxon>
        <taxon>Triparmaceae</taxon>
        <taxon>Triparma</taxon>
    </lineage>
</organism>
<dbReference type="InterPro" id="IPR036770">
    <property type="entry name" value="Ankyrin_rpt-contain_sf"/>
</dbReference>
<dbReference type="InterPro" id="IPR002110">
    <property type="entry name" value="Ankyrin_rpt"/>
</dbReference>
<dbReference type="InterPro" id="IPR011047">
    <property type="entry name" value="Quinoprotein_ADH-like_sf"/>
</dbReference>
<evidence type="ECO:0000313" key="6">
    <source>
        <dbReference type="EMBL" id="GMH97191.1"/>
    </source>
</evidence>
<dbReference type="PROSITE" id="PS50088">
    <property type="entry name" value="ANK_REPEAT"/>
    <property type="match status" value="1"/>
</dbReference>
<dbReference type="PROSITE" id="PS50297">
    <property type="entry name" value="ANK_REP_REGION"/>
    <property type="match status" value="1"/>
</dbReference>
<dbReference type="Proteomes" id="UP001165085">
    <property type="component" value="Unassembled WGS sequence"/>
</dbReference>